<protein>
    <submittedName>
        <fullName evidence="1">Uncharacterized protein</fullName>
    </submittedName>
</protein>
<comment type="caution">
    <text evidence="1">The sequence shown here is derived from an EMBL/GenBank/DDBJ whole genome shotgun (WGS) entry which is preliminary data.</text>
</comment>
<sequence length="141" mass="16418">MVDKYEWYTFDVSDDIRHNQTPPPAKYINYHVPFHDDDESGPVDFKPQVTANMDWILGWAILGLTLYILDDWTGDWRGWSLKNESNRVDRIDLGSPRSKWERVPQMPKPKIATPLQIALSLGQGLMLEKLNRVYCQNKIAD</sequence>
<organism evidence="1 2">
    <name type="scientific">Camellia lanceoleosa</name>
    <dbReference type="NCBI Taxonomy" id="1840588"/>
    <lineage>
        <taxon>Eukaryota</taxon>
        <taxon>Viridiplantae</taxon>
        <taxon>Streptophyta</taxon>
        <taxon>Embryophyta</taxon>
        <taxon>Tracheophyta</taxon>
        <taxon>Spermatophyta</taxon>
        <taxon>Magnoliopsida</taxon>
        <taxon>eudicotyledons</taxon>
        <taxon>Gunneridae</taxon>
        <taxon>Pentapetalae</taxon>
        <taxon>asterids</taxon>
        <taxon>Ericales</taxon>
        <taxon>Theaceae</taxon>
        <taxon>Camellia</taxon>
    </lineage>
</organism>
<reference evidence="1 2" key="1">
    <citation type="journal article" date="2022" name="Plant J.">
        <title>Chromosome-level genome of Camellia lanceoleosa provides a valuable resource for understanding genome evolution and self-incompatibility.</title>
        <authorList>
            <person name="Gong W."/>
            <person name="Xiao S."/>
            <person name="Wang L."/>
            <person name="Liao Z."/>
            <person name="Chang Y."/>
            <person name="Mo W."/>
            <person name="Hu G."/>
            <person name="Li W."/>
            <person name="Zhao G."/>
            <person name="Zhu H."/>
            <person name="Hu X."/>
            <person name="Ji K."/>
            <person name="Xiang X."/>
            <person name="Song Q."/>
            <person name="Yuan D."/>
            <person name="Jin S."/>
            <person name="Zhang L."/>
        </authorList>
    </citation>
    <scope>NUCLEOTIDE SEQUENCE [LARGE SCALE GENOMIC DNA]</scope>
    <source>
        <strain evidence="1">SQ_2022a</strain>
    </source>
</reference>
<name>A0ACC0GVV4_9ERIC</name>
<evidence type="ECO:0000313" key="1">
    <source>
        <dbReference type="EMBL" id="KAI8005373.1"/>
    </source>
</evidence>
<dbReference type="Proteomes" id="UP001060215">
    <property type="component" value="Chromosome 9"/>
</dbReference>
<proteinExistence type="predicted"/>
<dbReference type="EMBL" id="CM045766">
    <property type="protein sequence ID" value="KAI8005373.1"/>
    <property type="molecule type" value="Genomic_DNA"/>
</dbReference>
<keyword evidence="2" id="KW-1185">Reference proteome</keyword>
<gene>
    <name evidence="1" type="ORF">LOK49_LG08G00296</name>
</gene>
<evidence type="ECO:0000313" key="2">
    <source>
        <dbReference type="Proteomes" id="UP001060215"/>
    </source>
</evidence>
<accession>A0ACC0GVV4</accession>